<dbReference type="Proteomes" id="UP001310022">
    <property type="component" value="Unassembled WGS sequence"/>
</dbReference>
<keyword evidence="4" id="KW-1185">Reference proteome</keyword>
<comment type="similarity">
    <text evidence="1">Belongs to the universal stress protein A family.</text>
</comment>
<feature type="domain" description="UspA" evidence="2">
    <location>
        <begin position="152"/>
        <end position="274"/>
    </location>
</feature>
<dbReference type="Gene3D" id="3.40.50.620">
    <property type="entry name" value="HUPs"/>
    <property type="match status" value="2"/>
</dbReference>
<dbReference type="InterPro" id="IPR006015">
    <property type="entry name" value="Universal_stress_UspA"/>
</dbReference>
<dbReference type="PANTHER" id="PTHR46268">
    <property type="entry name" value="STRESS RESPONSE PROTEIN NHAX"/>
    <property type="match status" value="1"/>
</dbReference>
<proteinExistence type="inferred from homology"/>
<dbReference type="CDD" id="cd00293">
    <property type="entry name" value="USP-like"/>
    <property type="match status" value="2"/>
</dbReference>
<reference evidence="3 4" key="1">
    <citation type="submission" date="2021-12" db="EMBL/GenBank/DDBJ databases">
        <title>Genome sequencing of bacteria with rrn-lacking chromosome and rrn-plasmid.</title>
        <authorList>
            <person name="Anda M."/>
            <person name="Iwasaki W."/>
        </authorList>
    </citation>
    <scope>NUCLEOTIDE SEQUENCE [LARGE SCALE GENOMIC DNA]</scope>
    <source>
        <strain evidence="3 4">NBRC 15940</strain>
    </source>
</reference>
<accession>A0AAN5AK34</accession>
<evidence type="ECO:0000313" key="4">
    <source>
        <dbReference type="Proteomes" id="UP001310022"/>
    </source>
</evidence>
<dbReference type="InterPro" id="IPR006016">
    <property type="entry name" value="UspA"/>
</dbReference>
<name>A0AAN5AK34_9BACT</name>
<dbReference type="EMBL" id="BQKE01000001">
    <property type="protein sequence ID" value="GJM59488.1"/>
    <property type="molecule type" value="Genomic_DNA"/>
</dbReference>
<feature type="domain" description="UspA" evidence="2">
    <location>
        <begin position="1"/>
        <end position="143"/>
    </location>
</feature>
<dbReference type="PANTHER" id="PTHR46268:SF6">
    <property type="entry name" value="UNIVERSAL STRESS PROTEIN UP12"/>
    <property type="match status" value="1"/>
</dbReference>
<dbReference type="Pfam" id="PF00582">
    <property type="entry name" value="Usp"/>
    <property type="match status" value="2"/>
</dbReference>
<protein>
    <submittedName>
        <fullName evidence="3">Universal stress protein UspA</fullName>
    </submittedName>
</protein>
<organism evidence="3 4">
    <name type="scientific">Persicobacter diffluens</name>
    <dbReference type="NCBI Taxonomy" id="981"/>
    <lineage>
        <taxon>Bacteria</taxon>
        <taxon>Pseudomonadati</taxon>
        <taxon>Bacteroidota</taxon>
        <taxon>Cytophagia</taxon>
        <taxon>Cytophagales</taxon>
        <taxon>Persicobacteraceae</taxon>
        <taxon>Persicobacter</taxon>
    </lineage>
</organism>
<dbReference type="SUPFAM" id="SSF52402">
    <property type="entry name" value="Adenine nucleotide alpha hydrolases-like"/>
    <property type="match status" value="2"/>
</dbReference>
<gene>
    <name evidence="3" type="primary">uspA_1</name>
    <name evidence="3" type="ORF">PEDI_00400</name>
</gene>
<dbReference type="RefSeq" id="WP_053406362.1">
    <property type="nucleotide sequence ID" value="NZ_BQKE01000001.1"/>
</dbReference>
<dbReference type="PRINTS" id="PR01438">
    <property type="entry name" value="UNVRSLSTRESS"/>
</dbReference>
<evidence type="ECO:0000259" key="2">
    <source>
        <dbReference type="Pfam" id="PF00582"/>
    </source>
</evidence>
<sequence>MTPHILVPTDFTNIATHGAELALNLARENFGKVTFLNCSQLHRTQGGYMLGYEYLEESDEVIDTNVRRQMREWVAALDTTSVLVQTHLVEDSFENGVNTFLRNHDVDMIVMGTSGELDFAEYLIGNHTDFVIRHSGCPIVTIKEGAKNDVKIKNILMTTDLVHEDDDAINKIKVFAEKFNAVLHVLYISQGKEKTLEEINLNLELFARRHQLNNYVLHKEISSNVAQSIAETAEWFNIDLIAMLTNSHDGFLNLFKSSVAESVVKKADCPVMLINTHVLSQS</sequence>
<comment type="caution">
    <text evidence="3">The sequence shown here is derived from an EMBL/GenBank/DDBJ whole genome shotgun (WGS) entry which is preliminary data.</text>
</comment>
<evidence type="ECO:0000256" key="1">
    <source>
        <dbReference type="ARBA" id="ARBA00008791"/>
    </source>
</evidence>
<dbReference type="AlphaFoldDB" id="A0AAN5AK34"/>
<dbReference type="InterPro" id="IPR014729">
    <property type="entry name" value="Rossmann-like_a/b/a_fold"/>
</dbReference>
<evidence type="ECO:0000313" key="3">
    <source>
        <dbReference type="EMBL" id="GJM59488.1"/>
    </source>
</evidence>